<name>A0A367YWF8_9ACTN</name>
<evidence type="ECO:0000256" key="3">
    <source>
        <dbReference type="ARBA" id="ARBA00022741"/>
    </source>
</evidence>
<dbReference type="GO" id="GO:0005886">
    <property type="term" value="C:plasma membrane"/>
    <property type="evidence" value="ECO:0007669"/>
    <property type="project" value="UniProtKB-SubCell"/>
</dbReference>
<dbReference type="PANTHER" id="PTHR42711:SF17">
    <property type="entry name" value="ABC TRANSPORTER ATP-BINDING PROTEIN"/>
    <property type="match status" value="1"/>
</dbReference>
<dbReference type="GO" id="GO:0046677">
    <property type="term" value="P:response to antibiotic"/>
    <property type="evidence" value="ECO:0007669"/>
    <property type="project" value="UniProtKB-KW"/>
</dbReference>
<keyword evidence="2" id="KW-0813">Transport</keyword>
<evidence type="ECO:0000256" key="2">
    <source>
        <dbReference type="ARBA" id="ARBA00022448"/>
    </source>
</evidence>
<evidence type="ECO:0000256" key="4">
    <source>
        <dbReference type="ARBA" id="ARBA00022840"/>
    </source>
</evidence>
<dbReference type="Proteomes" id="UP000252770">
    <property type="component" value="Unassembled WGS sequence"/>
</dbReference>
<dbReference type="InterPro" id="IPR003439">
    <property type="entry name" value="ABC_transporter-like_ATP-bd"/>
</dbReference>
<dbReference type="EMBL" id="QOUI01000003">
    <property type="protein sequence ID" value="RCK70236.1"/>
    <property type="molecule type" value="Genomic_DNA"/>
</dbReference>
<dbReference type="PROSITE" id="PS50893">
    <property type="entry name" value="ABC_TRANSPORTER_2"/>
    <property type="match status" value="1"/>
</dbReference>
<evidence type="ECO:0000256" key="5">
    <source>
        <dbReference type="ARBA" id="ARBA00023251"/>
    </source>
</evidence>
<dbReference type="AlphaFoldDB" id="A0A367YWF8"/>
<dbReference type="SUPFAM" id="SSF52540">
    <property type="entry name" value="P-loop containing nucleoside triphosphate hydrolases"/>
    <property type="match status" value="1"/>
</dbReference>
<dbReference type="CDD" id="cd03230">
    <property type="entry name" value="ABC_DR_subfamily_A"/>
    <property type="match status" value="1"/>
</dbReference>
<sequence>MRYGDQDVLAGVDFDVVAGETVALLGPNGAGKTTTIEVLEGFRHRSAGHVAVLGVDPWHGDDRWRSRIGVVMQSWRDHPKWRVRELLAYQASLYAPFVPAGASRPWGVDDLLAALNLDGLADAQIRTLSGGQRRRLDIAVGLVGRPEIVFLDEPTASLDPRARRDFLALIQRVGDDLGSTILMTTHDLAEAEELADRILILVGGQVIATGTSKELTDQIAGHDRVRWAVDGQRHEESTGDSTAFARDLFSRYGEQVHELEVRRASLEDAYLSIVQAAEHDTPPGDIEEKAA</sequence>
<dbReference type="InterPro" id="IPR017871">
    <property type="entry name" value="ABC_transporter-like_CS"/>
</dbReference>
<reference evidence="7 8" key="1">
    <citation type="submission" date="2018-07" db="EMBL/GenBank/DDBJ databases">
        <title>Desertimonas flava gen. nov. sp. nov.</title>
        <authorList>
            <person name="Liu S."/>
        </authorList>
    </citation>
    <scope>NUCLEOTIDE SEQUENCE [LARGE SCALE GENOMIC DNA]</scope>
    <source>
        <strain evidence="7 8">16Sb5-5</strain>
    </source>
</reference>
<dbReference type="Pfam" id="PF00005">
    <property type="entry name" value="ABC_tran"/>
    <property type="match status" value="1"/>
</dbReference>
<dbReference type="PANTHER" id="PTHR42711">
    <property type="entry name" value="ABC TRANSPORTER ATP-BINDING PROTEIN"/>
    <property type="match status" value="1"/>
</dbReference>
<keyword evidence="3" id="KW-0547">Nucleotide-binding</keyword>
<dbReference type="PROSITE" id="PS00211">
    <property type="entry name" value="ABC_TRANSPORTER_1"/>
    <property type="match status" value="1"/>
</dbReference>
<evidence type="ECO:0000313" key="7">
    <source>
        <dbReference type="EMBL" id="RCK70236.1"/>
    </source>
</evidence>
<dbReference type="GO" id="GO:0016887">
    <property type="term" value="F:ATP hydrolysis activity"/>
    <property type="evidence" value="ECO:0007669"/>
    <property type="project" value="InterPro"/>
</dbReference>
<keyword evidence="8" id="KW-1185">Reference proteome</keyword>
<dbReference type="Gene3D" id="3.40.50.300">
    <property type="entry name" value="P-loop containing nucleotide triphosphate hydrolases"/>
    <property type="match status" value="1"/>
</dbReference>
<comment type="caution">
    <text evidence="7">The sequence shown here is derived from an EMBL/GenBank/DDBJ whole genome shotgun (WGS) entry which is preliminary data.</text>
</comment>
<gene>
    <name evidence="7" type="ORF">DT076_06075</name>
</gene>
<evidence type="ECO:0000256" key="1">
    <source>
        <dbReference type="ARBA" id="ARBA00004202"/>
    </source>
</evidence>
<dbReference type="InterPro" id="IPR050763">
    <property type="entry name" value="ABC_transporter_ATP-binding"/>
</dbReference>
<organism evidence="7 8">
    <name type="scientific">Desertihabitans brevis</name>
    <dbReference type="NCBI Taxonomy" id="2268447"/>
    <lineage>
        <taxon>Bacteria</taxon>
        <taxon>Bacillati</taxon>
        <taxon>Actinomycetota</taxon>
        <taxon>Actinomycetes</taxon>
        <taxon>Propionibacteriales</taxon>
        <taxon>Propionibacteriaceae</taxon>
        <taxon>Desertihabitans</taxon>
    </lineage>
</organism>
<dbReference type="InterPro" id="IPR003593">
    <property type="entry name" value="AAA+_ATPase"/>
</dbReference>
<keyword evidence="5" id="KW-0046">Antibiotic resistance</keyword>
<dbReference type="SMART" id="SM00382">
    <property type="entry name" value="AAA"/>
    <property type="match status" value="1"/>
</dbReference>
<dbReference type="InterPro" id="IPR027417">
    <property type="entry name" value="P-loop_NTPase"/>
</dbReference>
<evidence type="ECO:0000313" key="8">
    <source>
        <dbReference type="Proteomes" id="UP000252770"/>
    </source>
</evidence>
<keyword evidence="4 7" id="KW-0067">ATP-binding</keyword>
<accession>A0A367YWF8</accession>
<feature type="domain" description="ABC transporter" evidence="6">
    <location>
        <begin position="1"/>
        <end position="228"/>
    </location>
</feature>
<dbReference type="GO" id="GO:0005524">
    <property type="term" value="F:ATP binding"/>
    <property type="evidence" value="ECO:0007669"/>
    <property type="project" value="UniProtKB-KW"/>
</dbReference>
<proteinExistence type="predicted"/>
<protein>
    <submittedName>
        <fullName evidence="7">ABC transporter ATP-binding protein</fullName>
    </submittedName>
</protein>
<comment type="subcellular location">
    <subcellularLocation>
        <location evidence="1">Cell membrane</location>
        <topology evidence="1">Peripheral membrane protein</topology>
    </subcellularLocation>
</comment>
<evidence type="ECO:0000259" key="6">
    <source>
        <dbReference type="PROSITE" id="PS50893"/>
    </source>
</evidence>